<protein>
    <submittedName>
        <fullName evidence="6">Glutamate/aspartate transport system substrate-binding protein</fullName>
    </submittedName>
</protein>
<evidence type="ECO:0000313" key="6">
    <source>
        <dbReference type="EMBL" id="MDQ1183326.1"/>
    </source>
</evidence>
<dbReference type="PANTHER" id="PTHR30085">
    <property type="entry name" value="AMINO ACID ABC TRANSPORTER PERMEASE"/>
    <property type="match status" value="1"/>
</dbReference>
<feature type="chain" id="PRO_5046510172" evidence="4">
    <location>
        <begin position="38"/>
        <end position="314"/>
    </location>
</feature>
<organism evidence="6 7">
    <name type="scientific">Agrobacterium larrymoorei</name>
    <dbReference type="NCBI Taxonomy" id="160699"/>
    <lineage>
        <taxon>Bacteria</taxon>
        <taxon>Pseudomonadati</taxon>
        <taxon>Pseudomonadota</taxon>
        <taxon>Alphaproteobacteria</taxon>
        <taxon>Hyphomicrobiales</taxon>
        <taxon>Rhizobiaceae</taxon>
        <taxon>Rhizobium/Agrobacterium group</taxon>
        <taxon>Agrobacterium</taxon>
    </lineage>
</organism>
<name>A0ABU0UEF2_9HYPH</name>
<dbReference type="SMART" id="SM00062">
    <property type="entry name" value="PBPb"/>
    <property type="match status" value="1"/>
</dbReference>
<accession>A0ABU0UEF2</accession>
<dbReference type="CDD" id="cd13688">
    <property type="entry name" value="PBP2_GltI_DEBP"/>
    <property type="match status" value="1"/>
</dbReference>
<dbReference type="Proteomes" id="UP001224781">
    <property type="component" value="Unassembled WGS sequence"/>
</dbReference>
<evidence type="ECO:0000256" key="1">
    <source>
        <dbReference type="ARBA" id="ARBA00010333"/>
    </source>
</evidence>
<dbReference type="InterPro" id="IPR051455">
    <property type="entry name" value="Bact_solute-bind_prot3"/>
</dbReference>
<dbReference type="InterPro" id="IPR001638">
    <property type="entry name" value="Solute-binding_3/MltF_N"/>
</dbReference>
<dbReference type="Gene3D" id="3.40.190.10">
    <property type="entry name" value="Periplasmic binding protein-like II"/>
    <property type="match status" value="2"/>
</dbReference>
<feature type="domain" description="Solute-binding protein family 3/N-terminal" evidence="5">
    <location>
        <begin position="53"/>
        <end position="286"/>
    </location>
</feature>
<reference evidence="6 7" key="1">
    <citation type="submission" date="2023-07" db="EMBL/GenBank/DDBJ databases">
        <title>Functional and genomic diversity of the sorghum phyllosphere microbiome.</title>
        <authorList>
            <person name="Shade A."/>
        </authorList>
    </citation>
    <scope>NUCLEOTIDE SEQUENCE [LARGE SCALE GENOMIC DNA]</scope>
    <source>
        <strain evidence="6 7">SORGH_AS_1126</strain>
    </source>
</reference>
<comment type="caution">
    <text evidence="6">The sequence shown here is derived from an EMBL/GenBank/DDBJ whole genome shotgun (WGS) entry which is preliminary data.</text>
</comment>
<dbReference type="Pfam" id="PF00497">
    <property type="entry name" value="SBP_bac_3"/>
    <property type="match status" value="1"/>
</dbReference>
<keyword evidence="7" id="KW-1185">Reference proteome</keyword>
<keyword evidence="2" id="KW-0813">Transport</keyword>
<evidence type="ECO:0000259" key="5">
    <source>
        <dbReference type="SMART" id="SM00062"/>
    </source>
</evidence>
<proteinExistence type="inferred from homology"/>
<gene>
    <name evidence="6" type="ORF">QE408_000448</name>
</gene>
<dbReference type="PANTHER" id="PTHR30085:SF2">
    <property type="entry name" value="GLUTAMATE_ASPARTATE IMPORT SOLUTE-BINDING PROTEIN"/>
    <property type="match status" value="1"/>
</dbReference>
<evidence type="ECO:0000256" key="2">
    <source>
        <dbReference type="ARBA" id="ARBA00022448"/>
    </source>
</evidence>
<evidence type="ECO:0000256" key="4">
    <source>
        <dbReference type="SAM" id="SignalP"/>
    </source>
</evidence>
<evidence type="ECO:0000256" key="3">
    <source>
        <dbReference type="ARBA" id="ARBA00022729"/>
    </source>
</evidence>
<dbReference type="EMBL" id="JAUTBL010000001">
    <property type="protein sequence ID" value="MDQ1183326.1"/>
    <property type="molecule type" value="Genomic_DNA"/>
</dbReference>
<dbReference type="SUPFAM" id="SSF53850">
    <property type="entry name" value="Periplasmic binding protein-like II"/>
    <property type="match status" value="1"/>
</dbReference>
<dbReference type="RefSeq" id="WP_306928185.1">
    <property type="nucleotide sequence ID" value="NZ_JAUTBL010000001.1"/>
</dbReference>
<comment type="similarity">
    <text evidence="1">Belongs to the bacterial solute-binding protein 3 family.</text>
</comment>
<keyword evidence="3 4" id="KW-0732">Signal</keyword>
<sequence>MEFFHIFRYFWSRRSRFLSVPLTLLACNFPLSLTAQAGSVANSTVDKIKQTKTITIGHRTDGVPFSYVTADGTVAGYSIDICKEVAEYIRDALKLDRIKVDYAVATPGTRFVLVKSGKVDMECAATTNNAERRKQVAFSYPHFYSATRFVAKKASGFNTIQDLAGRSVASTTGTINIEQLQDVNRTHNLNISVLIAKVDSEGFAMVKNNRASAFVMDDVLLAGQVAFSDAPEEYAISQDKFGPAEPYGIMLPKDDVAFKTLVNEALYKIYTSGEINSIYDKWFMSPVPPMNRNFNLPISEELRAEFKNPAEYDQ</sequence>
<feature type="signal peptide" evidence="4">
    <location>
        <begin position="1"/>
        <end position="37"/>
    </location>
</feature>
<evidence type="ECO:0000313" key="7">
    <source>
        <dbReference type="Proteomes" id="UP001224781"/>
    </source>
</evidence>